<feature type="transmembrane region" description="Helical" evidence="2">
    <location>
        <begin position="210"/>
        <end position="229"/>
    </location>
</feature>
<keyword evidence="2" id="KW-1133">Transmembrane helix</keyword>
<protein>
    <submittedName>
        <fullName evidence="3">Uncharacterized protein</fullName>
    </submittedName>
</protein>
<dbReference type="EMBL" id="ADBV01012465">
    <property type="protein sequence ID" value="EJW74315.1"/>
    <property type="molecule type" value="Genomic_DNA"/>
</dbReference>
<evidence type="ECO:0000256" key="2">
    <source>
        <dbReference type="SAM" id="Phobius"/>
    </source>
</evidence>
<evidence type="ECO:0000313" key="3">
    <source>
        <dbReference type="EMBL" id="EJW74315.1"/>
    </source>
</evidence>
<gene>
    <name evidence="3" type="ORF">WUBG_14779</name>
</gene>
<feature type="region of interest" description="Disordered" evidence="1">
    <location>
        <begin position="141"/>
        <end position="165"/>
    </location>
</feature>
<sequence>MQEPASSLLSDDVSLCSSTTVFDNSHRIASTDFDGIQNGRIDEMEMSTNLPISTKEVIRRIRAESSSLKAVSKSTAFSEAANALNMVPALSPAQKGRDVTTTVYSGDYYSQLQKRQDEISKQTLLHDTEADALTPVVEANVNSSETSRQLEHITTSSSTSQKEPASSLLSDDVSLCSSTTVFDNSHRIASTDFDGIQNGRIDEMEMSTNLPISSMLFYAELFLVVVFFFS</sequence>
<proteinExistence type="predicted"/>
<feature type="compositionally biased region" description="Polar residues" evidence="1">
    <location>
        <begin position="141"/>
        <end position="164"/>
    </location>
</feature>
<reference evidence="4" key="1">
    <citation type="submission" date="2012-08" db="EMBL/GenBank/DDBJ databases">
        <title>The Genome Sequence of Wuchereria bancrofti.</title>
        <authorList>
            <person name="Nutman T.B."/>
            <person name="Fink D.L."/>
            <person name="Russ C."/>
            <person name="Young S."/>
            <person name="Zeng Q."/>
            <person name="Koehrsen M."/>
            <person name="Alvarado L."/>
            <person name="Berlin A."/>
            <person name="Chapman S.B."/>
            <person name="Chen Z."/>
            <person name="Freedman E."/>
            <person name="Gellesch M."/>
            <person name="Goldberg J."/>
            <person name="Griggs A."/>
            <person name="Gujja S."/>
            <person name="Heilman E.R."/>
            <person name="Heiman D."/>
            <person name="Hepburn T."/>
            <person name="Howarth C."/>
            <person name="Jen D."/>
            <person name="Larson L."/>
            <person name="Lewis B."/>
            <person name="Mehta T."/>
            <person name="Park D."/>
            <person name="Pearson M."/>
            <person name="Roberts A."/>
            <person name="Saif S."/>
            <person name="Shea T."/>
            <person name="Shenoy N."/>
            <person name="Sisk P."/>
            <person name="Stolte C."/>
            <person name="Sykes S."/>
            <person name="Walk T."/>
            <person name="White J."/>
            <person name="Yandava C."/>
            <person name="Haas B."/>
            <person name="Henn M.R."/>
            <person name="Nusbaum C."/>
            <person name="Birren B."/>
        </authorList>
    </citation>
    <scope>NUCLEOTIDE SEQUENCE [LARGE SCALE GENOMIC DNA]</scope>
    <source>
        <strain evidence="4">NA</strain>
    </source>
</reference>
<keyword evidence="2" id="KW-0472">Membrane</keyword>
<dbReference type="AlphaFoldDB" id="J9AJD7"/>
<name>J9AJD7_WUCBA</name>
<keyword evidence="2" id="KW-0812">Transmembrane</keyword>
<evidence type="ECO:0000256" key="1">
    <source>
        <dbReference type="SAM" id="MobiDB-lite"/>
    </source>
</evidence>
<dbReference type="Proteomes" id="UP000004810">
    <property type="component" value="Unassembled WGS sequence"/>
</dbReference>
<evidence type="ECO:0000313" key="4">
    <source>
        <dbReference type="Proteomes" id="UP000004810"/>
    </source>
</evidence>
<comment type="caution">
    <text evidence="3">The sequence shown here is derived from an EMBL/GenBank/DDBJ whole genome shotgun (WGS) entry which is preliminary data.</text>
</comment>
<accession>J9AJD7</accession>
<organism evidence="3 4">
    <name type="scientific">Wuchereria bancrofti</name>
    <dbReference type="NCBI Taxonomy" id="6293"/>
    <lineage>
        <taxon>Eukaryota</taxon>
        <taxon>Metazoa</taxon>
        <taxon>Ecdysozoa</taxon>
        <taxon>Nematoda</taxon>
        <taxon>Chromadorea</taxon>
        <taxon>Rhabditida</taxon>
        <taxon>Spirurina</taxon>
        <taxon>Spiruromorpha</taxon>
        <taxon>Filarioidea</taxon>
        <taxon>Onchocercidae</taxon>
        <taxon>Wuchereria</taxon>
    </lineage>
</organism>